<sequence length="372" mass="40234">MADGGAPTALTSGGFALATMYLLRTTGIVLSCAPNHASALACNTSTRIYVSAYAILCINGKPPPPPSLYNPCLLYPIPPGTQPNTPSSQSIAYFQVSAPPPGPCSYYKGTSRCDTAGGLRICKKKYIYIFALPELCRDGLLNLVATMATTSRLSFLQIPPELHLEIASHLPICDVNSLLQTNSYFFALLDKPLHQRVARIAPPASTDLDFEEADDDDDDDDNNNKSSRPLHRIIALDRNSVLTRLLSLGFSPSPQFVHSAIHFGKHSMVRTLLDAGVPLEGERTTLLHVACWDGGAWGSDVCWRRDGQLEMVELLLDYGADVNAADAKGRPPLSYAWSGEVWPLVGLLLQRGADPGEAVGTDGIMRVGGWRR</sequence>
<dbReference type="SMART" id="SM00248">
    <property type="entry name" value="ANK"/>
    <property type="match status" value="3"/>
</dbReference>
<protein>
    <submittedName>
        <fullName evidence="5">Ankyrin repeat-containing domain protein</fullName>
    </submittedName>
</protein>
<comment type="caution">
    <text evidence="5">The sequence shown here is derived from an EMBL/GenBank/DDBJ whole genome shotgun (WGS) entry which is preliminary data.</text>
</comment>
<dbReference type="EMBL" id="VXIS01000227">
    <property type="protein sequence ID" value="KAA8896107.1"/>
    <property type="molecule type" value="Genomic_DNA"/>
</dbReference>
<dbReference type="InterPro" id="IPR036047">
    <property type="entry name" value="F-box-like_dom_sf"/>
</dbReference>
<dbReference type="InterPro" id="IPR036770">
    <property type="entry name" value="Ankyrin_rpt-contain_sf"/>
</dbReference>
<dbReference type="OrthoDB" id="366390at2759"/>
<keyword evidence="6" id="KW-1185">Reference proteome</keyword>
<dbReference type="SUPFAM" id="SSF81383">
    <property type="entry name" value="F-box domain"/>
    <property type="match status" value="1"/>
</dbReference>
<keyword evidence="1" id="KW-0677">Repeat</keyword>
<evidence type="ECO:0000256" key="4">
    <source>
        <dbReference type="SAM" id="MobiDB-lite"/>
    </source>
</evidence>
<dbReference type="PANTHER" id="PTHR24198:SF165">
    <property type="entry name" value="ANKYRIN REPEAT-CONTAINING PROTEIN-RELATED"/>
    <property type="match status" value="1"/>
</dbReference>
<dbReference type="AlphaFoldDB" id="A0A5J5EM17"/>
<dbReference type="Gene3D" id="1.25.40.20">
    <property type="entry name" value="Ankyrin repeat-containing domain"/>
    <property type="match status" value="1"/>
</dbReference>
<dbReference type="Proteomes" id="UP000326924">
    <property type="component" value="Unassembled WGS sequence"/>
</dbReference>
<feature type="region of interest" description="Disordered" evidence="4">
    <location>
        <begin position="207"/>
        <end position="227"/>
    </location>
</feature>
<evidence type="ECO:0000256" key="1">
    <source>
        <dbReference type="ARBA" id="ARBA00022737"/>
    </source>
</evidence>
<keyword evidence="2 3" id="KW-0040">ANK repeat</keyword>
<evidence type="ECO:0000256" key="3">
    <source>
        <dbReference type="PROSITE-ProRule" id="PRU00023"/>
    </source>
</evidence>
<evidence type="ECO:0000256" key="2">
    <source>
        <dbReference type="ARBA" id="ARBA00023043"/>
    </source>
</evidence>
<feature type="compositionally biased region" description="Acidic residues" evidence="4">
    <location>
        <begin position="208"/>
        <end position="221"/>
    </location>
</feature>
<gene>
    <name evidence="5" type="ORF">FN846DRAFT_966444</name>
</gene>
<dbReference type="SUPFAM" id="SSF48403">
    <property type="entry name" value="Ankyrin repeat"/>
    <property type="match status" value="1"/>
</dbReference>
<name>A0A5J5EM17_9PEZI</name>
<dbReference type="InParanoid" id="A0A5J5EM17"/>
<dbReference type="InterPro" id="IPR002110">
    <property type="entry name" value="Ankyrin_rpt"/>
</dbReference>
<evidence type="ECO:0000313" key="5">
    <source>
        <dbReference type="EMBL" id="KAA8896107.1"/>
    </source>
</evidence>
<reference evidence="5 6" key="1">
    <citation type="submission" date="2019-09" db="EMBL/GenBank/DDBJ databases">
        <title>Draft genome of the ectomycorrhizal ascomycete Sphaerosporella brunnea.</title>
        <authorList>
            <consortium name="DOE Joint Genome Institute"/>
            <person name="Benucci G.M."/>
            <person name="Marozzi G."/>
            <person name="Antonielli L."/>
            <person name="Sanchez S."/>
            <person name="Marco P."/>
            <person name="Wang X."/>
            <person name="Falini L.B."/>
            <person name="Barry K."/>
            <person name="Haridas S."/>
            <person name="Lipzen A."/>
            <person name="Labutti K."/>
            <person name="Grigoriev I.V."/>
            <person name="Murat C."/>
            <person name="Martin F."/>
            <person name="Albertini E."/>
            <person name="Donnini D."/>
            <person name="Bonito G."/>
        </authorList>
    </citation>
    <scope>NUCLEOTIDE SEQUENCE [LARGE SCALE GENOMIC DNA]</scope>
    <source>
        <strain evidence="5 6">Sb_GMNB300</strain>
    </source>
</reference>
<organism evidence="5 6">
    <name type="scientific">Sphaerosporella brunnea</name>
    <dbReference type="NCBI Taxonomy" id="1250544"/>
    <lineage>
        <taxon>Eukaryota</taxon>
        <taxon>Fungi</taxon>
        <taxon>Dikarya</taxon>
        <taxon>Ascomycota</taxon>
        <taxon>Pezizomycotina</taxon>
        <taxon>Pezizomycetes</taxon>
        <taxon>Pezizales</taxon>
        <taxon>Pyronemataceae</taxon>
        <taxon>Sphaerosporella</taxon>
    </lineage>
</organism>
<dbReference type="PANTHER" id="PTHR24198">
    <property type="entry name" value="ANKYRIN REPEAT AND PROTEIN KINASE DOMAIN-CONTAINING PROTEIN"/>
    <property type="match status" value="1"/>
</dbReference>
<accession>A0A5J5EM17</accession>
<dbReference type="PROSITE" id="PS50088">
    <property type="entry name" value="ANK_REPEAT"/>
    <property type="match status" value="1"/>
</dbReference>
<proteinExistence type="predicted"/>
<feature type="repeat" description="ANK" evidence="3">
    <location>
        <begin position="307"/>
        <end position="327"/>
    </location>
</feature>
<evidence type="ECO:0000313" key="6">
    <source>
        <dbReference type="Proteomes" id="UP000326924"/>
    </source>
</evidence>
<dbReference type="Pfam" id="PF13637">
    <property type="entry name" value="Ank_4"/>
    <property type="match status" value="1"/>
</dbReference>